<evidence type="ECO:0000313" key="2">
    <source>
        <dbReference type="Proteomes" id="UP000016540"/>
    </source>
</evidence>
<keyword evidence="2" id="KW-1185">Reference proteome</keyword>
<protein>
    <recommendedName>
        <fullName evidence="3">DUF2505 domain-containing protein</fullName>
    </recommendedName>
</protein>
<accession>R8B3A7</accession>
<dbReference type="OrthoDB" id="6194561at2"/>
<dbReference type="STRING" id="1318628.MARLIPOL_03535"/>
<organism evidence="1 2">
    <name type="scientific">Marinobacter lipolyticus SM19</name>
    <dbReference type="NCBI Taxonomy" id="1318628"/>
    <lineage>
        <taxon>Bacteria</taxon>
        <taxon>Pseudomonadati</taxon>
        <taxon>Pseudomonadota</taxon>
        <taxon>Gammaproteobacteria</taxon>
        <taxon>Pseudomonadales</taxon>
        <taxon>Marinobacteraceae</taxon>
        <taxon>Marinobacter</taxon>
    </lineage>
</organism>
<reference evidence="1 2" key="1">
    <citation type="journal article" date="2013" name="Genome Announc.">
        <title>Draft Genome Sequence of the Moderately Halophilic Bacterium Marinobacter lipolyticus Strain SM19.</title>
        <authorList>
            <person name="Papke R.T."/>
            <person name="de la Haba R.R."/>
            <person name="Infante-Dominguez C."/>
            <person name="Perez D."/>
            <person name="Sanchez-Porro C."/>
            <person name="Lapierre P."/>
            <person name="Ventosa A."/>
        </authorList>
    </citation>
    <scope>NUCLEOTIDE SEQUENCE [LARGE SCALE GENOMIC DNA]</scope>
    <source>
        <strain evidence="1 2">SM19</strain>
    </source>
</reference>
<sequence>MKLELKHPYEAGLEHVLGAFFDESRIIEKNRKLGSRNVRVVELKRDDLSAKLVIEREMMTSAEVPGILASFHREWNQVRQEEHWFRKDDSEWHCEFRVRIENVPAKIQGIMKLQGSSENCTNHVSLNVRCDVPLLGKKVASFLAEDSRVKIEQEYEVLRQLL</sequence>
<dbReference type="InterPro" id="IPR019639">
    <property type="entry name" value="DUF2505"/>
</dbReference>
<dbReference type="Pfam" id="PF10698">
    <property type="entry name" value="DUF2505"/>
    <property type="match status" value="1"/>
</dbReference>
<dbReference type="PATRIC" id="fig|1318628.3.peg.702"/>
<name>R8B3A7_9GAMM</name>
<dbReference type="EMBL" id="ASAD01000007">
    <property type="protein sequence ID" value="EON93073.1"/>
    <property type="molecule type" value="Genomic_DNA"/>
</dbReference>
<dbReference type="HOGENOM" id="CLU_136191_0_0_6"/>
<dbReference type="eggNOG" id="ENOG5033708">
    <property type="taxonomic scope" value="Bacteria"/>
</dbReference>
<proteinExistence type="predicted"/>
<dbReference type="Proteomes" id="UP000016540">
    <property type="component" value="Unassembled WGS sequence"/>
</dbReference>
<dbReference type="AlphaFoldDB" id="R8B3A7"/>
<evidence type="ECO:0008006" key="3">
    <source>
        <dbReference type="Google" id="ProtNLM"/>
    </source>
</evidence>
<gene>
    <name evidence="1" type="ORF">MARLIPOL_03535</name>
</gene>
<evidence type="ECO:0000313" key="1">
    <source>
        <dbReference type="EMBL" id="EON93073.1"/>
    </source>
</evidence>
<comment type="caution">
    <text evidence="1">The sequence shown here is derived from an EMBL/GenBank/DDBJ whole genome shotgun (WGS) entry which is preliminary data.</text>
</comment>
<dbReference type="RefSeq" id="WP_012136706.1">
    <property type="nucleotide sequence ID" value="NZ_KE007306.1"/>
</dbReference>